<evidence type="ECO:0000313" key="2">
    <source>
        <dbReference type="Proteomes" id="UP001150603"/>
    </source>
</evidence>
<name>A0ACC1J011_9FUNG</name>
<organism evidence="1 2">
    <name type="scientific">Linderina macrospora</name>
    <dbReference type="NCBI Taxonomy" id="4868"/>
    <lineage>
        <taxon>Eukaryota</taxon>
        <taxon>Fungi</taxon>
        <taxon>Fungi incertae sedis</taxon>
        <taxon>Zoopagomycota</taxon>
        <taxon>Kickxellomycotina</taxon>
        <taxon>Kickxellomycetes</taxon>
        <taxon>Kickxellales</taxon>
        <taxon>Kickxellaceae</taxon>
        <taxon>Linderina</taxon>
    </lineage>
</organism>
<comment type="caution">
    <text evidence="1">The sequence shown here is derived from an EMBL/GenBank/DDBJ whole genome shotgun (WGS) entry which is preliminary data.</text>
</comment>
<reference evidence="1" key="1">
    <citation type="submission" date="2022-07" db="EMBL/GenBank/DDBJ databases">
        <title>Phylogenomic reconstructions and comparative analyses of Kickxellomycotina fungi.</title>
        <authorList>
            <person name="Reynolds N.K."/>
            <person name="Stajich J.E."/>
            <person name="Barry K."/>
            <person name="Grigoriev I.V."/>
            <person name="Crous P."/>
            <person name="Smith M.E."/>
        </authorList>
    </citation>
    <scope>NUCLEOTIDE SEQUENCE</scope>
    <source>
        <strain evidence="1">NRRL 5244</strain>
    </source>
</reference>
<keyword evidence="2" id="KW-1185">Reference proteome</keyword>
<proteinExistence type="predicted"/>
<protein>
    <submittedName>
        <fullName evidence="1">Uncharacterized protein</fullName>
    </submittedName>
</protein>
<feature type="non-terminal residue" evidence="1">
    <location>
        <position position="1"/>
    </location>
</feature>
<evidence type="ECO:0000313" key="1">
    <source>
        <dbReference type="EMBL" id="KAJ1932458.1"/>
    </source>
</evidence>
<accession>A0ACC1J011</accession>
<gene>
    <name evidence="1" type="ORF">FBU59_006366</name>
</gene>
<dbReference type="Proteomes" id="UP001150603">
    <property type="component" value="Unassembled WGS sequence"/>
</dbReference>
<sequence length="324" mass="35142">NQLLVEQHRFLIRDLGHARSAISALKQVVQAKEDRADHYEMAAIEMQQKMAIMESILTPEQRQQLGSLPFSFDLGRGSEFAQAVQLFQRQTVDDPDGAMSPLPKQQQQQQQQPQQSDQSPLLAVQPPGALIAPQRLDSGTGLTAGADKDTKRVARPLSGLQTKYTFNDRPVHQLPRVFSGDYSAADMDAIETSAELFASVVSASSADSQTVEEIIATVPAGSPLLTSDDCADAPPTKTKSSKSKPKSKKSSEPKRRSRFFSALRLTGFHSGSETEEVPKVPDVGARRRSLSLGDTQRPAIVNVAVPSPRASGGRPSEKPYPCAL</sequence>
<dbReference type="EMBL" id="JANBPW010005515">
    <property type="protein sequence ID" value="KAJ1932458.1"/>
    <property type="molecule type" value="Genomic_DNA"/>
</dbReference>